<keyword evidence="1 2" id="KW-0597">Phosphoprotein</keyword>
<evidence type="ECO:0000256" key="2">
    <source>
        <dbReference type="PROSITE-ProRule" id="PRU00169"/>
    </source>
</evidence>
<dbReference type="Proteomes" id="UP000293296">
    <property type="component" value="Chromosome"/>
</dbReference>
<reference evidence="4 5" key="1">
    <citation type="submission" date="2018-02" db="EMBL/GenBank/DDBJ databases">
        <title>Genome sequence of Desulfovibrio carbinolicus DSM 3852.</title>
        <authorList>
            <person name="Wilbanks E."/>
            <person name="Skennerton C.T."/>
            <person name="Orphan V.J."/>
        </authorList>
    </citation>
    <scope>NUCLEOTIDE SEQUENCE [LARGE SCALE GENOMIC DNA]</scope>
    <source>
        <strain evidence="4 5">DSM 3852</strain>
    </source>
</reference>
<feature type="domain" description="Response regulatory" evidence="3">
    <location>
        <begin position="3"/>
        <end position="120"/>
    </location>
</feature>
<dbReference type="RefSeq" id="WP_129352660.1">
    <property type="nucleotide sequence ID" value="NZ_CP026538.1"/>
</dbReference>
<organism evidence="4 5">
    <name type="scientific">Solidesulfovibrio carbinolicus</name>
    <dbReference type="NCBI Taxonomy" id="296842"/>
    <lineage>
        <taxon>Bacteria</taxon>
        <taxon>Pseudomonadati</taxon>
        <taxon>Thermodesulfobacteriota</taxon>
        <taxon>Desulfovibrionia</taxon>
        <taxon>Desulfovibrionales</taxon>
        <taxon>Desulfovibrionaceae</taxon>
        <taxon>Solidesulfovibrio</taxon>
    </lineage>
</organism>
<dbReference type="OrthoDB" id="9800029at2"/>
<proteinExistence type="predicted"/>
<dbReference type="InterPro" id="IPR001789">
    <property type="entry name" value="Sig_transdc_resp-reg_receiver"/>
</dbReference>
<dbReference type="AlphaFoldDB" id="A0A4V0YQX0"/>
<name>A0A4V0YQX0_9BACT</name>
<dbReference type="GO" id="GO:0000160">
    <property type="term" value="P:phosphorelay signal transduction system"/>
    <property type="evidence" value="ECO:0007669"/>
    <property type="project" value="InterPro"/>
</dbReference>
<dbReference type="EMBL" id="CP026538">
    <property type="protein sequence ID" value="QAZ67772.1"/>
    <property type="molecule type" value="Genomic_DNA"/>
</dbReference>
<dbReference type="Gene3D" id="3.40.50.2300">
    <property type="match status" value="1"/>
</dbReference>
<sequence length="122" mass="13884">MLRILLAEDDVNHATLACQTLEDEGHRITLADNGKSALEAVIRERFDLVLLDMRLPEIDGREFIGRVRMADESVNAIPIVVLTGYGVRQHIDFFKRHGVRHYLAKPYDCDELAAIIRAYDAH</sequence>
<dbReference type="InterPro" id="IPR011006">
    <property type="entry name" value="CheY-like_superfamily"/>
</dbReference>
<dbReference type="InterPro" id="IPR050595">
    <property type="entry name" value="Bact_response_regulator"/>
</dbReference>
<dbReference type="PANTHER" id="PTHR44591">
    <property type="entry name" value="STRESS RESPONSE REGULATOR PROTEIN 1"/>
    <property type="match status" value="1"/>
</dbReference>
<feature type="modified residue" description="4-aspartylphosphate" evidence="2">
    <location>
        <position position="52"/>
    </location>
</feature>
<keyword evidence="5" id="KW-1185">Reference proteome</keyword>
<protein>
    <submittedName>
        <fullName evidence="4">Response regulator</fullName>
    </submittedName>
</protein>
<evidence type="ECO:0000313" key="4">
    <source>
        <dbReference type="EMBL" id="QAZ67772.1"/>
    </source>
</evidence>
<dbReference type="PROSITE" id="PS50110">
    <property type="entry name" value="RESPONSE_REGULATORY"/>
    <property type="match status" value="1"/>
</dbReference>
<dbReference type="SMART" id="SM00448">
    <property type="entry name" value="REC"/>
    <property type="match status" value="1"/>
</dbReference>
<evidence type="ECO:0000256" key="1">
    <source>
        <dbReference type="ARBA" id="ARBA00022553"/>
    </source>
</evidence>
<evidence type="ECO:0000259" key="3">
    <source>
        <dbReference type="PROSITE" id="PS50110"/>
    </source>
</evidence>
<evidence type="ECO:0000313" key="5">
    <source>
        <dbReference type="Proteomes" id="UP000293296"/>
    </source>
</evidence>
<dbReference type="PANTHER" id="PTHR44591:SF3">
    <property type="entry name" value="RESPONSE REGULATORY DOMAIN-CONTAINING PROTEIN"/>
    <property type="match status" value="1"/>
</dbReference>
<gene>
    <name evidence="4" type="ORF">C3Y92_11290</name>
</gene>
<dbReference type="CDD" id="cd17546">
    <property type="entry name" value="REC_hyHK_CKI1_RcsC-like"/>
    <property type="match status" value="1"/>
</dbReference>
<dbReference type="Pfam" id="PF00072">
    <property type="entry name" value="Response_reg"/>
    <property type="match status" value="1"/>
</dbReference>
<dbReference type="KEGG" id="dcb:C3Y92_11290"/>
<dbReference type="SUPFAM" id="SSF52172">
    <property type="entry name" value="CheY-like"/>
    <property type="match status" value="1"/>
</dbReference>
<accession>A0A4V0YQX0</accession>